<dbReference type="EMBL" id="BNJJ01000005">
    <property type="protein sequence ID" value="GHO84247.1"/>
    <property type="molecule type" value="Genomic_DNA"/>
</dbReference>
<organism evidence="2 3">
    <name type="scientific">Dictyobacter formicarum</name>
    <dbReference type="NCBI Taxonomy" id="2778368"/>
    <lineage>
        <taxon>Bacteria</taxon>
        <taxon>Bacillati</taxon>
        <taxon>Chloroflexota</taxon>
        <taxon>Ktedonobacteria</taxon>
        <taxon>Ktedonobacterales</taxon>
        <taxon>Dictyobacteraceae</taxon>
        <taxon>Dictyobacter</taxon>
    </lineage>
</organism>
<dbReference type="InterPro" id="IPR001173">
    <property type="entry name" value="Glyco_trans_2-like"/>
</dbReference>
<evidence type="ECO:0000313" key="2">
    <source>
        <dbReference type="EMBL" id="GHO84247.1"/>
    </source>
</evidence>
<feature type="domain" description="Glycosyltransferase 2-like" evidence="1">
    <location>
        <begin position="36"/>
        <end position="197"/>
    </location>
</feature>
<keyword evidence="3" id="KW-1185">Reference proteome</keyword>
<comment type="caution">
    <text evidence="2">The sequence shown here is derived from an EMBL/GenBank/DDBJ whole genome shotgun (WGS) entry which is preliminary data.</text>
</comment>
<name>A0ABQ3VEA8_9CHLR</name>
<dbReference type="Proteomes" id="UP000635565">
    <property type="component" value="Unassembled WGS sequence"/>
</dbReference>
<gene>
    <name evidence="2" type="ORF">KSZ_22530</name>
</gene>
<dbReference type="InterPro" id="IPR029044">
    <property type="entry name" value="Nucleotide-diphossugar_trans"/>
</dbReference>
<accession>A0ABQ3VEA8</accession>
<dbReference type="PANTHER" id="PTHR48090">
    <property type="entry name" value="UNDECAPRENYL-PHOSPHATE 4-DEOXY-4-FORMAMIDO-L-ARABINOSE TRANSFERASE-RELATED"/>
    <property type="match status" value="1"/>
</dbReference>
<protein>
    <recommendedName>
        <fullName evidence="1">Glycosyltransferase 2-like domain-containing protein</fullName>
    </recommendedName>
</protein>
<reference evidence="2 3" key="1">
    <citation type="journal article" date="2021" name="Int. J. Syst. Evol. Microbiol.">
        <title>Reticulibacter mediterranei gen. nov., sp. nov., within the new family Reticulibacteraceae fam. nov., and Ktedonospora formicarum gen. nov., sp. nov., Ktedonobacter robiniae sp. nov., Dictyobacter formicarum sp. nov. and Dictyobacter arantiisoli sp. nov., belonging to the class Ktedonobacteria.</title>
        <authorList>
            <person name="Yabe S."/>
            <person name="Zheng Y."/>
            <person name="Wang C.M."/>
            <person name="Sakai Y."/>
            <person name="Abe K."/>
            <person name="Yokota A."/>
            <person name="Donadio S."/>
            <person name="Cavaletti L."/>
            <person name="Monciardini P."/>
        </authorList>
    </citation>
    <scope>NUCLEOTIDE SEQUENCE [LARGE SCALE GENOMIC DNA]</scope>
    <source>
        <strain evidence="2 3">SOSP1-9</strain>
    </source>
</reference>
<dbReference type="Pfam" id="PF00535">
    <property type="entry name" value="Glycos_transf_2"/>
    <property type="match status" value="1"/>
</dbReference>
<dbReference type="InterPro" id="IPR050256">
    <property type="entry name" value="Glycosyltransferase_2"/>
</dbReference>
<dbReference type="Gene3D" id="3.90.550.10">
    <property type="entry name" value="Spore Coat Polysaccharide Biosynthesis Protein SpsA, Chain A"/>
    <property type="match status" value="1"/>
</dbReference>
<evidence type="ECO:0000259" key="1">
    <source>
        <dbReference type="Pfam" id="PF00535"/>
    </source>
</evidence>
<evidence type="ECO:0000313" key="3">
    <source>
        <dbReference type="Proteomes" id="UP000635565"/>
    </source>
</evidence>
<dbReference type="PANTHER" id="PTHR48090:SF7">
    <property type="entry name" value="RFBJ PROTEIN"/>
    <property type="match status" value="1"/>
</dbReference>
<sequence length="289" mass="32447">MHEIMGAERNMQHREAFQYDPHGISTVTLSTSEAISIVIPTLNEAENIGHLLTRLHQALTEAAISYEVIVVDDHSNDDTVAVARAIAKEKNLPVQILTKKGLPGKSYSLIEGFAAARFAMLAMIDGDLQYPPEALPLMVQASRHADIVIADRRATYHEADRMRGRLSQIFTYLITMLFAIDTDIQSGLKVFRRAIYDNGARSCSGKWNLDLYLVTHAVLHGHTLANVPIEFQERQAGESKVHPLKVGLELLWTALQLKMDRIASVILKESVFRPERYKRPTKKNLKGVR</sequence>
<dbReference type="SUPFAM" id="SSF53448">
    <property type="entry name" value="Nucleotide-diphospho-sugar transferases"/>
    <property type="match status" value="1"/>
</dbReference>
<proteinExistence type="predicted"/>